<proteinExistence type="predicted"/>
<dbReference type="EMBL" id="MU151067">
    <property type="protein sequence ID" value="KAF9452831.1"/>
    <property type="molecule type" value="Genomic_DNA"/>
</dbReference>
<gene>
    <name evidence="2" type="ORF">P691DRAFT_696150</name>
</gene>
<reference evidence="2" key="1">
    <citation type="submission" date="2020-11" db="EMBL/GenBank/DDBJ databases">
        <authorList>
            <consortium name="DOE Joint Genome Institute"/>
            <person name="Ahrendt S."/>
            <person name="Riley R."/>
            <person name="Andreopoulos W."/>
            <person name="Labutti K."/>
            <person name="Pangilinan J."/>
            <person name="Ruiz-Duenas F.J."/>
            <person name="Barrasa J.M."/>
            <person name="Sanchez-Garcia M."/>
            <person name="Camarero S."/>
            <person name="Miyauchi S."/>
            <person name="Serrano A."/>
            <person name="Linde D."/>
            <person name="Babiker R."/>
            <person name="Drula E."/>
            <person name="Ayuso-Fernandez I."/>
            <person name="Pacheco R."/>
            <person name="Padilla G."/>
            <person name="Ferreira P."/>
            <person name="Barriuso J."/>
            <person name="Kellner H."/>
            <person name="Castanera R."/>
            <person name="Alfaro M."/>
            <person name="Ramirez L."/>
            <person name="Pisabarro A.G."/>
            <person name="Kuo A."/>
            <person name="Tritt A."/>
            <person name="Lipzen A."/>
            <person name="He G."/>
            <person name="Yan M."/>
            <person name="Ng V."/>
            <person name="Cullen D."/>
            <person name="Martin F."/>
            <person name="Rosso M.-N."/>
            <person name="Henrissat B."/>
            <person name="Hibbett D."/>
            <person name="Martinez A.T."/>
            <person name="Grigoriev I.V."/>
        </authorList>
    </citation>
    <scope>NUCLEOTIDE SEQUENCE</scope>
    <source>
        <strain evidence="2">MF-IS2</strain>
    </source>
</reference>
<organism evidence="2 3">
    <name type="scientific">Macrolepiota fuliginosa MF-IS2</name>
    <dbReference type="NCBI Taxonomy" id="1400762"/>
    <lineage>
        <taxon>Eukaryota</taxon>
        <taxon>Fungi</taxon>
        <taxon>Dikarya</taxon>
        <taxon>Basidiomycota</taxon>
        <taxon>Agaricomycotina</taxon>
        <taxon>Agaricomycetes</taxon>
        <taxon>Agaricomycetidae</taxon>
        <taxon>Agaricales</taxon>
        <taxon>Agaricineae</taxon>
        <taxon>Agaricaceae</taxon>
        <taxon>Macrolepiota</taxon>
    </lineage>
</organism>
<evidence type="ECO:0000313" key="2">
    <source>
        <dbReference type="EMBL" id="KAF9452831.1"/>
    </source>
</evidence>
<sequence length="124" mass="13122">MPRRPPPSSLRLVPGPLPARSVLKHSMPSVPRPTLLAPASSSRGPSPCLRQIPSTEGLPRVDTQGFAGSQSPVMNGGSPVLALAPTQRTSTPKIQRGPWDHSGTIPLPFDVESMITPLKPVALR</sequence>
<dbReference type="Proteomes" id="UP000807342">
    <property type="component" value="Unassembled WGS sequence"/>
</dbReference>
<keyword evidence="3" id="KW-1185">Reference proteome</keyword>
<protein>
    <submittedName>
        <fullName evidence="2">Uncharacterized protein</fullName>
    </submittedName>
</protein>
<comment type="caution">
    <text evidence="2">The sequence shown here is derived from an EMBL/GenBank/DDBJ whole genome shotgun (WGS) entry which is preliminary data.</text>
</comment>
<evidence type="ECO:0000256" key="1">
    <source>
        <dbReference type="SAM" id="MobiDB-lite"/>
    </source>
</evidence>
<evidence type="ECO:0000313" key="3">
    <source>
        <dbReference type="Proteomes" id="UP000807342"/>
    </source>
</evidence>
<name>A0A9P5XNA0_9AGAR</name>
<accession>A0A9P5XNA0</accession>
<feature type="region of interest" description="Disordered" evidence="1">
    <location>
        <begin position="1"/>
        <end position="79"/>
    </location>
</feature>
<dbReference type="AlphaFoldDB" id="A0A9P5XNA0"/>
<dbReference type="OrthoDB" id="3165590at2759"/>